<dbReference type="GO" id="GO:2001240">
    <property type="term" value="P:negative regulation of extrinsic apoptotic signaling pathway in absence of ligand"/>
    <property type="evidence" value="ECO:0007669"/>
    <property type="project" value="TreeGrafter"/>
</dbReference>
<dbReference type="CDD" id="cd02601">
    <property type="entry name" value="HAD_Eya"/>
    <property type="match status" value="1"/>
</dbReference>
<evidence type="ECO:0000256" key="6">
    <source>
        <dbReference type="ARBA" id="ARBA00022842"/>
    </source>
</evidence>
<dbReference type="PANTHER" id="PTHR10190">
    <property type="entry name" value="EYES ABSENT"/>
    <property type="match status" value="1"/>
</dbReference>
<evidence type="ECO:0000256" key="16">
    <source>
        <dbReference type="SAM" id="MobiDB-lite"/>
    </source>
</evidence>
<feature type="region of interest" description="Disordered" evidence="16">
    <location>
        <begin position="1"/>
        <end position="71"/>
    </location>
</feature>
<evidence type="ECO:0000256" key="11">
    <source>
        <dbReference type="ARBA" id="ARBA00023242"/>
    </source>
</evidence>
<organism evidence="17 18">
    <name type="scientific">Tigriopus californicus</name>
    <name type="common">Marine copepod</name>
    <dbReference type="NCBI Taxonomy" id="6832"/>
    <lineage>
        <taxon>Eukaryota</taxon>
        <taxon>Metazoa</taxon>
        <taxon>Ecdysozoa</taxon>
        <taxon>Arthropoda</taxon>
        <taxon>Crustacea</taxon>
        <taxon>Multicrustacea</taxon>
        <taxon>Hexanauplia</taxon>
        <taxon>Copepoda</taxon>
        <taxon>Harpacticoida</taxon>
        <taxon>Harpacticidae</taxon>
        <taxon>Tigriopus</taxon>
    </lineage>
</organism>
<keyword evidence="8 15" id="KW-0805">Transcription regulation</keyword>
<dbReference type="EMBL" id="VCGU01000001">
    <property type="protein sequence ID" value="TRY80954.1"/>
    <property type="molecule type" value="Genomic_DNA"/>
</dbReference>
<feature type="active site" description="Proton donor" evidence="13">
    <location>
        <position position="480"/>
    </location>
</feature>
<dbReference type="InterPro" id="IPR006545">
    <property type="entry name" value="EYA_dom"/>
</dbReference>
<keyword evidence="5 15" id="KW-0378">Hydrolase</keyword>
<feature type="region of interest" description="Disordered" evidence="16">
    <location>
        <begin position="191"/>
        <end position="211"/>
    </location>
</feature>
<feature type="active site" description="Nucleophile" evidence="13">
    <location>
        <position position="478"/>
    </location>
</feature>
<dbReference type="GO" id="GO:0045739">
    <property type="term" value="P:positive regulation of DNA repair"/>
    <property type="evidence" value="ECO:0007669"/>
    <property type="project" value="TreeGrafter"/>
</dbReference>
<evidence type="ECO:0000256" key="4">
    <source>
        <dbReference type="ARBA" id="ARBA00022723"/>
    </source>
</evidence>
<name>A0A553PTG2_TIGCA</name>
<feature type="compositionally biased region" description="Basic and acidic residues" evidence="16">
    <location>
        <begin position="7"/>
        <end position="19"/>
    </location>
</feature>
<dbReference type="AlphaFoldDB" id="A0A553PTG2"/>
<dbReference type="Pfam" id="PF00702">
    <property type="entry name" value="Hydrolase"/>
    <property type="match status" value="1"/>
</dbReference>
<sequence length="747" mass="79635">MDGVTEDGGKLCGERREGATDEEDGEEEEEEEEEGDGEDEASANGGEQPHFREICGQDGEDEVGCDLPMDATYGETSGNGALLTDPLVGSTPKGDISTAASPVIITPSDLGQGTALQTLSISPTPNDGQVEFHSSEVLTDLSGPYDLTPRWFNLPLNGESFDTSPGLKGLETVYGETLGLAKCFLPSSLDKPSSIIDPNGNPTGAERNSSSPEVINVADLGGSNGHLGGGHPGGVDGLDPNLLDEVSVGMTNPMQSATVASASNSEGGGDVTGAGGVGENSAINNVSQQYMNQWGNGANTNGGSSGSSAYYNRGRDLNSVSDYSYAALYGANNYAAADPAALAAASYYQMGSTFPATGSTGQVGSGFGATGKFDYNSYYGPYMAAAAANSCYLGGGYSSSGYGNGGASSSGSLAQPQIYHLSNLPPPASITEGPNVVDPEVMKSPARKPSKSGRSSKTRRNSQSPDPENQTERVFIWDLDETIILFHSLLTGTFANRYQKDRAHLHNLAQKMEDLIFNVADTHFFFNDLEECDQIHIDDMASDDNGQDLSSYNFASDGFRTANSGNEVYLATGGTNYSMRGGVDWMRKLAFRFRKIRENYNLYRNNVGALLGSPRREQWMTIRHDLESNTDEWLSRAFNCLRIINSRPNCVNVIVTQTQLVAALTKVLLFGLGPIFSVENIYSAAKIGKDACFERIVQRFGRKTTYVVVGDGSDEEMAAKGMNIPFWRVTGPNDLSRLSAALDKQLL</sequence>
<evidence type="ECO:0000256" key="1">
    <source>
        <dbReference type="ARBA" id="ARBA00004123"/>
    </source>
</evidence>
<dbReference type="InterPro" id="IPR038102">
    <property type="entry name" value="EYA_dom_sf"/>
</dbReference>
<evidence type="ECO:0000256" key="14">
    <source>
        <dbReference type="PIRSR" id="PIRSR628472-2"/>
    </source>
</evidence>
<evidence type="ECO:0000256" key="7">
    <source>
        <dbReference type="ARBA" id="ARBA00022912"/>
    </source>
</evidence>
<feature type="binding site" evidence="14">
    <location>
        <position position="478"/>
    </location>
    <ligand>
        <name>Mg(2+)</name>
        <dbReference type="ChEBI" id="CHEBI:18420"/>
    </ligand>
</feature>
<dbReference type="InterPro" id="IPR036412">
    <property type="entry name" value="HAD-like_sf"/>
</dbReference>
<dbReference type="InterPro" id="IPR028472">
    <property type="entry name" value="EYA"/>
</dbReference>
<keyword evidence="9" id="KW-0010">Activator</keyword>
<evidence type="ECO:0000256" key="12">
    <source>
        <dbReference type="ARBA" id="ARBA00051722"/>
    </source>
</evidence>
<feature type="binding site" evidence="14">
    <location>
        <position position="480"/>
    </location>
    <ligand>
        <name>Mg(2+)</name>
        <dbReference type="ChEBI" id="CHEBI:18420"/>
    </ligand>
</feature>
<dbReference type="SFLD" id="SFLDS00003">
    <property type="entry name" value="Haloacid_Dehalogenase"/>
    <property type="match status" value="1"/>
</dbReference>
<evidence type="ECO:0000256" key="9">
    <source>
        <dbReference type="ARBA" id="ARBA00023159"/>
    </source>
</evidence>
<evidence type="ECO:0000256" key="5">
    <source>
        <dbReference type="ARBA" id="ARBA00022801"/>
    </source>
</evidence>
<dbReference type="STRING" id="6832.A0A553PTG2"/>
<keyword evidence="6 14" id="KW-0460">Magnesium</keyword>
<evidence type="ECO:0000256" key="2">
    <source>
        <dbReference type="ARBA" id="ARBA00010501"/>
    </source>
</evidence>
<feature type="compositionally biased region" description="Basic residues" evidence="16">
    <location>
        <begin position="445"/>
        <end position="460"/>
    </location>
</feature>
<dbReference type="OrthoDB" id="167668at2759"/>
<dbReference type="SUPFAM" id="SSF56784">
    <property type="entry name" value="HAD-like"/>
    <property type="match status" value="1"/>
</dbReference>
<reference evidence="17 18" key="1">
    <citation type="journal article" date="2018" name="Nat. Ecol. Evol.">
        <title>Genomic signatures of mitonuclear coevolution across populations of Tigriopus californicus.</title>
        <authorList>
            <person name="Barreto F.S."/>
            <person name="Watson E.T."/>
            <person name="Lima T.G."/>
            <person name="Willett C.S."/>
            <person name="Edmands S."/>
            <person name="Li W."/>
            <person name="Burton R.S."/>
        </authorList>
    </citation>
    <scope>NUCLEOTIDE SEQUENCE [LARGE SCALE GENOMIC DNA]</scope>
    <source>
        <strain evidence="17 18">San Diego</strain>
    </source>
</reference>
<dbReference type="NCBIfam" id="TIGR01658">
    <property type="entry name" value="EYA-cons_domain"/>
    <property type="match status" value="1"/>
</dbReference>
<keyword evidence="3" id="KW-0217">Developmental protein</keyword>
<proteinExistence type="inferred from homology"/>
<dbReference type="Proteomes" id="UP000318571">
    <property type="component" value="Chromosome 12"/>
</dbReference>
<dbReference type="GO" id="GO:0005634">
    <property type="term" value="C:nucleus"/>
    <property type="evidence" value="ECO:0007669"/>
    <property type="project" value="UniProtKB-SubCell"/>
</dbReference>
<feature type="binding site" evidence="14">
    <location>
        <position position="711"/>
    </location>
    <ligand>
        <name>Mg(2+)</name>
        <dbReference type="ChEBI" id="CHEBI:18420"/>
    </ligand>
</feature>
<keyword evidence="10" id="KW-0804">Transcription</keyword>
<dbReference type="GO" id="GO:0004725">
    <property type="term" value="F:protein tyrosine phosphatase activity"/>
    <property type="evidence" value="ECO:0007669"/>
    <property type="project" value="UniProtKB-EC"/>
</dbReference>
<comment type="subcellular location">
    <subcellularLocation>
        <location evidence="1">Nucleus</location>
    </subcellularLocation>
</comment>
<comment type="similarity">
    <text evidence="2 15">Belongs to the HAD-like hydrolase superfamily. EYA family.</text>
</comment>
<keyword evidence="11" id="KW-0539">Nucleus</keyword>
<dbReference type="EC" id="3.1.3.48" evidence="15"/>
<evidence type="ECO:0000256" key="8">
    <source>
        <dbReference type="ARBA" id="ARBA00023015"/>
    </source>
</evidence>
<feature type="compositionally biased region" description="Acidic residues" evidence="16">
    <location>
        <begin position="20"/>
        <end position="41"/>
    </location>
</feature>
<evidence type="ECO:0000313" key="18">
    <source>
        <dbReference type="Proteomes" id="UP000318571"/>
    </source>
</evidence>
<dbReference type="Gene3D" id="3.40.50.12350">
    <property type="match status" value="1"/>
</dbReference>
<feature type="region of interest" description="Disordered" evidence="16">
    <location>
        <begin position="429"/>
        <end position="469"/>
    </location>
</feature>
<evidence type="ECO:0000256" key="13">
    <source>
        <dbReference type="PIRSR" id="PIRSR628472-1"/>
    </source>
</evidence>
<evidence type="ECO:0000256" key="3">
    <source>
        <dbReference type="ARBA" id="ARBA00022473"/>
    </source>
</evidence>
<protein>
    <recommendedName>
        <fullName evidence="15">Eyes absent homolog</fullName>
        <ecNumber evidence="15">3.1.3.48</ecNumber>
    </recommendedName>
</protein>
<keyword evidence="4 14" id="KW-0479">Metal-binding</keyword>
<dbReference type="GO" id="GO:0030154">
    <property type="term" value="P:cell differentiation"/>
    <property type="evidence" value="ECO:0007669"/>
    <property type="project" value="TreeGrafter"/>
</dbReference>
<accession>A0A553PTG2</accession>
<comment type="catalytic activity">
    <reaction evidence="12 15">
        <text>O-phospho-L-tyrosyl-[protein] + H2O = L-tyrosyl-[protein] + phosphate</text>
        <dbReference type="Rhea" id="RHEA:10684"/>
        <dbReference type="Rhea" id="RHEA-COMP:10136"/>
        <dbReference type="Rhea" id="RHEA-COMP:20101"/>
        <dbReference type="ChEBI" id="CHEBI:15377"/>
        <dbReference type="ChEBI" id="CHEBI:43474"/>
        <dbReference type="ChEBI" id="CHEBI:46858"/>
        <dbReference type="ChEBI" id="CHEBI:61978"/>
        <dbReference type="EC" id="3.1.3.48"/>
    </reaction>
</comment>
<dbReference type="PANTHER" id="PTHR10190:SF16">
    <property type="entry name" value="DEVELOPMENTAL PROTEIN EYES ABSENT"/>
    <property type="match status" value="1"/>
</dbReference>
<dbReference type="InterPro" id="IPR042577">
    <property type="entry name" value="EYA_dom_metazoan"/>
</dbReference>
<evidence type="ECO:0000256" key="10">
    <source>
        <dbReference type="ARBA" id="ARBA00023163"/>
    </source>
</evidence>
<dbReference type="SFLD" id="SFLDG01129">
    <property type="entry name" value="C1.5:_HAD__Beta-PGM__Phosphata"/>
    <property type="match status" value="1"/>
</dbReference>
<feature type="compositionally biased region" description="Polar residues" evidence="16">
    <location>
        <begin position="200"/>
        <end position="211"/>
    </location>
</feature>
<dbReference type="GO" id="GO:0046872">
    <property type="term" value="F:metal ion binding"/>
    <property type="evidence" value="ECO:0007669"/>
    <property type="project" value="UniProtKB-KW"/>
</dbReference>
<gene>
    <name evidence="17" type="ORF">TCAL_09562</name>
</gene>
<comment type="caution">
    <text evidence="17">The sequence shown here is derived from an EMBL/GenBank/DDBJ whole genome shotgun (WGS) entry which is preliminary data.</text>
</comment>
<evidence type="ECO:0000256" key="15">
    <source>
        <dbReference type="RuleBase" id="RU362036"/>
    </source>
</evidence>
<keyword evidence="18" id="KW-1185">Reference proteome</keyword>
<keyword evidence="7 15" id="KW-0904">Protein phosphatase</keyword>
<evidence type="ECO:0000313" key="17">
    <source>
        <dbReference type="EMBL" id="TRY80954.1"/>
    </source>
</evidence>
<comment type="cofactor">
    <cofactor evidence="14 15">
        <name>Mg(2+)</name>
        <dbReference type="ChEBI" id="CHEBI:18420"/>
    </cofactor>
    <text evidence="14 15">Binds 1 Mg(2+) ion per subunit.</text>
</comment>